<sequence length="866" mass="99656">MCQGQTIKGKITSIDHFPLEAVTLIVKDSANAKGIKEFTIARNGSYEIALKKNYASIYIEASAVSYEKNGFLILNPEKNKTYIHDFVLEKDLSFNLKEVEVVAKKKPYQQLKDTVNFNVASYTDGSDRKIQDVIKKLPGMEVNDDTGEISYKGKPVETVQLDGDDLFSGNYTIGTKNINVDMIEQVQAIENFSSNKLLKGLEAGGKVALNLKLRKNITDISGSINSSLGAFQEKELATDSDFNFLTVSSKIKSFGTLSFNNVAINYTPFNYFGSSMTRNESNLRKFKNYKIIPEFNFLNTLDNKRTVLNNSIFGNYNISFKQSTKTNLKSNIYWVKDAISSLTSNETNNTINNQSFTTSDNSASNKKPNLLRADFEMKHFLSNVSSIDYNFLVSNEKITSSSTLLQNNTQRFDTHLLSEDFFLKSAFLYTQRLSNKQAFQLSSNQTFDNLNQDFLIYPNNNLGSSLNTNQINQSKKITFDLHNSIIGKLSRIKYRTDVGMAFNTNLMTTNWFDNNQSALNISKNDINYTQSKLFFENDLDYDWGNWKIFSSLNFTFLNQYLKDFENQNKKRSDDFIIEPSINFIYKINRITNLSLGLGSKTSIISDKHLLSNSILISNRTSTSNQPDFNLQKTSNYSINYNIYDLSRQFQLNFGVNYNENFGNFFSDITINQNASQIQYFFLNEKYSSKGVNFLFEKYIHFIESTLRFKTYYGISNYKNFINSSNIRNNESDYCFSEVYAKTAFDGKFNFQNILKYNYTKNKSNNSNGFSNTQYNNSFKILCKLNKKWFADVAYDFYATGKNTEYNFIDFFVKFIPNDKRFIFSLTGKNLLNNENFLEINTSDYYTSVYSSNIIPRTFLITCNYSF</sequence>
<evidence type="ECO:0000313" key="1">
    <source>
        <dbReference type="EMBL" id="MVO10050.1"/>
    </source>
</evidence>
<dbReference type="EMBL" id="WQLW01000010">
    <property type="protein sequence ID" value="MVO10050.1"/>
    <property type="molecule type" value="Genomic_DNA"/>
</dbReference>
<dbReference type="Proteomes" id="UP000431264">
    <property type="component" value="Unassembled WGS sequence"/>
</dbReference>
<dbReference type="OrthoDB" id="603275at2"/>
<dbReference type="InterPro" id="IPR008969">
    <property type="entry name" value="CarboxyPept-like_regulatory"/>
</dbReference>
<dbReference type="SUPFAM" id="SSF56935">
    <property type="entry name" value="Porins"/>
    <property type="match status" value="1"/>
</dbReference>
<dbReference type="AlphaFoldDB" id="A0A6I4IT57"/>
<gene>
    <name evidence="1" type="ORF">GOQ30_12835</name>
</gene>
<evidence type="ECO:0000313" key="2">
    <source>
        <dbReference type="Proteomes" id="UP000431264"/>
    </source>
</evidence>
<accession>A0A6I4IT57</accession>
<evidence type="ECO:0008006" key="3">
    <source>
        <dbReference type="Google" id="ProtNLM"/>
    </source>
</evidence>
<organism evidence="1 2">
    <name type="scientific">Flavobacterium profundi</name>
    <dbReference type="NCBI Taxonomy" id="1774945"/>
    <lineage>
        <taxon>Bacteria</taxon>
        <taxon>Pseudomonadati</taxon>
        <taxon>Bacteroidota</taxon>
        <taxon>Flavobacteriia</taxon>
        <taxon>Flavobacteriales</taxon>
        <taxon>Flavobacteriaceae</taxon>
        <taxon>Flavobacterium</taxon>
    </lineage>
</organism>
<name>A0A6I4IT57_9FLAO</name>
<proteinExistence type="predicted"/>
<protein>
    <recommendedName>
        <fullName evidence="3">TonB-dependent receptor</fullName>
    </recommendedName>
</protein>
<reference evidence="2" key="1">
    <citation type="submission" date="2019-05" db="EMBL/GenBank/DDBJ databases">
        <title>Flavobacterium profundi sp. nov., isolated from a deep-sea seamount.</title>
        <authorList>
            <person name="Zhang D.-C."/>
        </authorList>
    </citation>
    <scope>NUCLEOTIDE SEQUENCE [LARGE SCALE GENOMIC DNA]</scope>
    <source>
        <strain evidence="2">TP390</strain>
    </source>
</reference>
<dbReference type="SUPFAM" id="SSF49464">
    <property type="entry name" value="Carboxypeptidase regulatory domain-like"/>
    <property type="match status" value="1"/>
</dbReference>
<dbReference type="RefSeq" id="WP_140998422.1">
    <property type="nucleotide sequence ID" value="NZ_VDCZ01000010.1"/>
</dbReference>
<keyword evidence="2" id="KW-1185">Reference proteome</keyword>
<comment type="caution">
    <text evidence="1">The sequence shown here is derived from an EMBL/GenBank/DDBJ whole genome shotgun (WGS) entry which is preliminary data.</text>
</comment>